<dbReference type="AlphaFoldDB" id="A0A401UZM5"/>
<name>A0A401UZM5_9CELL</name>
<protein>
    <submittedName>
        <fullName evidence="1">Uncharacterized protein</fullName>
    </submittedName>
</protein>
<dbReference type="RefSeq" id="WP_200829689.1">
    <property type="nucleotide sequence ID" value="NZ_BHYL01000123.1"/>
</dbReference>
<comment type="caution">
    <text evidence="1">The sequence shown here is derived from an EMBL/GenBank/DDBJ whole genome shotgun (WGS) entry which is preliminary data.</text>
</comment>
<sequence>MLMSDVFVALAQAHGIVFRPSPALGVHAPLTLTGPDMPATPYDVHTTGALYPSRVRRYSVDRYALAAARPRPLVIAASATRAARDTALEVGVSLLVAPDGGPVTGVLIDASGRTHVVDAPTAHEAADEAPRRSGRTPWGAYALAISLLHDPTPRSQAALACEVSLTQPRVSQALRDMHAFVAREPAGWAVRDSDQLARWLRDRYPQPRTSATWLTLDAPVLATRAIAGALEDAGVRYAVTGQVAADSYAPWARPTRTTIWADQLVDLSAVGCTPARATDATVTIAVPDDPYALQDATLRGGLHLADPWRVWLTLAQDGDDAAADRLREKLVQAA</sequence>
<keyword evidence="2" id="KW-1185">Reference proteome</keyword>
<dbReference type="Proteomes" id="UP000288246">
    <property type="component" value="Unassembled WGS sequence"/>
</dbReference>
<dbReference type="EMBL" id="BHYL01000123">
    <property type="protein sequence ID" value="GCD20139.1"/>
    <property type="molecule type" value="Genomic_DNA"/>
</dbReference>
<evidence type="ECO:0000313" key="1">
    <source>
        <dbReference type="EMBL" id="GCD20139.1"/>
    </source>
</evidence>
<reference evidence="1 2" key="1">
    <citation type="submission" date="2018-11" db="EMBL/GenBank/DDBJ databases">
        <title>Draft genome sequence of Cellulomonas takizawaensis strain TKZ-21.</title>
        <authorList>
            <person name="Yamamura H."/>
            <person name="Hayashi T."/>
            <person name="Hamada M."/>
            <person name="Serisawa Y."/>
            <person name="Matsuyama K."/>
            <person name="Nakagawa Y."/>
            <person name="Otoguro M."/>
            <person name="Yanagida F."/>
            <person name="Hayakawa M."/>
        </authorList>
    </citation>
    <scope>NUCLEOTIDE SEQUENCE [LARGE SCALE GENOMIC DNA]</scope>
    <source>
        <strain evidence="1 2">TKZ-21</strain>
    </source>
</reference>
<proteinExistence type="predicted"/>
<organism evidence="1 2">
    <name type="scientific">Cellulomonas algicola</name>
    <dbReference type="NCBI Taxonomy" id="2071633"/>
    <lineage>
        <taxon>Bacteria</taxon>
        <taxon>Bacillati</taxon>
        <taxon>Actinomycetota</taxon>
        <taxon>Actinomycetes</taxon>
        <taxon>Micrococcales</taxon>
        <taxon>Cellulomonadaceae</taxon>
        <taxon>Cellulomonas</taxon>
    </lineage>
</organism>
<accession>A0A401UZM5</accession>
<evidence type="ECO:0000313" key="2">
    <source>
        <dbReference type="Proteomes" id="UP000288246"/>
    </source>
</evidence>
<gene>
    <name evidence="1" type="ORF">CTKZ_17010</name>
</gene>